<organism evidence="1 2">
    <name type="scientific">Promicromonospora sukumoe</name>
    <dbReference type="NCBI Taxonomy" id="88382"/>
    <lineage>
        <taxon>Bacteria</taxon>
        <taxon>Bacillati</taxon>
        <taxon>Actinomycetota</taxon>
        <taxon>Actinomycetes</taxon>
        <taxon>Micrococcales</taxon>
        <taxon>Promicromonosporaceae</taxon>
        <taxon>Promicromonospora</taxon>
    </lineage>
</organism>
<protein>
    <submittedName>
        <fullName evidence="1">Uncharacterized protein</fullName>
    </submittedName>
</protein>
<dbReference type="AlphaFoldDB" id="A0A7W3PEN1"/>
<keyword evidence="2" id="KW-1185">Reference proteome</keyword>
<dbReference type="RefSeq" id="WP_182617925.1">
    <property type="nucleotide sequence ID" value="NZ_BAAATF010000003.1"/>
</dbReference>
<evidence type="ECO:0000313" key="1">
    <source>
        <dbReference type="EMBL" id="MBA8809220.1"/>
    </source>
</evidence>
<sequence length="103" mass="11425">MAFRRFYRRTFLNRRGHHAGAYALADITTEPGFTRDEQAKRVSARLTIADCGRVVTIDLDADTPADARNALHKARLLRDIVDRSVDALERAVADAGLSSKNKG</sequence>
<evidence type="ECO:0000313" key="2">
    <source>
        <dbReference type="Proteomes" id="UP000540568"/>
    </source>
</evidence>
<dbReference type="Proteomes" id="UP000540568">
    <property type="component" value="Unassembled WGS sequence"/>
</dbReference>
<accession>A0A7W3PEN1</accession>
<reference evidence="1 2" key="1">
    <citation type="submission" date="2020-07" db="EMBL/GenBank/DDBJ databases">
        <title>Sequencing the genomes of 1000 actinobacteria strains.</title>
        <authorList>
            <person name="Klenk H.-P."/>
        </authorList>
    </citation>
    <scope>NUCLEOTIDE SEQUENCE [LARGE SCALE GENOMIC DNA]</scope>
    <source>
        <strain evidence="1 2">DSM 44121</strain>
    </source>
</reference>
<comment type="caution">
    <text evidence="1">The sequence shown here is derived from an EMBL/GenBank/DDBJ whole genome shotgun (WGS) entry which is preliminary data.</text>
</comment>
<name>A0A7W3PEN1_9MICO</name>
<gene>
    <name evidence="1" type="ORF">FHX71_003162</name>
</gene>
<proteinExistence type="predicted"/>
<dbReference type="EMBL" id="JACGWV010000001">
    <property type="protein sequence ID" value="MBA8809220.1"/>
    <property type="molecule type" value="Genomic_DNA"/>
</dbReference>